<reference evidence="2 3" key="1">
    <citation type="journal article" date="2023" name="G3 (Bethesda)">
        <title>A chromosome-length genome assembly and annotation of blackberry (Rubus argutus, cv. 'Hillquist').</title>
        <authorList>
            <person name="Bruna T."/>
            <person name="Aryal R."/>
            <person name="Dudchenko O."/>
            <person name="Sargent D.J."/>
            <person name="Mead D."/>
            <person name="Buti M."/>
            <person name="Cavallini A."/>
            <person name="Hytonen T."/>
            <person name="Andres J."/>
            <person name="Pham M."/>
            <person name="Weisz D."/>
            <person name="Mascagni F."/>
            <person name="Usai G."/>
            <person name="Natali L."/>
            <person name="Bassil N."/>
            <person name="Fernandez G.E."/>
            <person name="Lomsadze A."/>
            <person name="Armour M."/>
            <person name="Olukolu B."/>
            <person name="Poorten T."/>
            <person name="Britton C."/>
            <person name="Davik J."/>
            <person name="Ashrafi H."/>
            <person name="Aiden E.L."/>
            <person name="Borodovsky M."/>
            <person name="Worthington M."/>
        </authorList>
    </citation>
    <scope>NUCLEOTIDE SEQUENCE [LARGE SCALE GENOMIC DNA]</scope>
    <source>
        <strain evidence="2">PI 553951</strain>
    </source>
</reference>
<dbReference type="InterPro" id="IPR026960">
    <property type="entry name" value="RVT-Znf"/>
</dbReference>
<dbReference type="Pfam" id="PF13966">
    <property type="entry name" value="zf-RVT"/>
    <property type="match status" value="1"/>
</dbReference>
<sequence>MGFRSIAPFNLSLLAKQGWQLINQPESLAAQVFKARYHPNSSFLEANPLPDMSYAWRSILAGRQILSKGIRFQIGNGKNVSLWNDPWLPLPHNFKPFSSPMEGTDSWMVGDIVDHQTHEWIQNGMYTVKSGYHAARLTENLENQVSSSSGSCSSSKSLWNKIWRACIPPKVRVFIWRLLRGALPTRVALNKKFSIPEIQCAFCNAHAETDIHVFK</sequence>
<organism evidence="2 3">
    <name type="scientific">Rubus argutus</name>
    <name type="common">Southern blackberry</name>
    <dbReference type="NCBI Taxonomy" id="59490"/>
    <lineage>
        <taxon>Eukaryota</taxon>
        <taxon>Viridiplantae</taxon>
        <taxon>Streptophyta</taxon>
        <taxon>Embryophyta</taxon>
        <taxon>Tracheophyta</taxon>
        <taxon>Spermatophyta</taxon>
        <taxon>Magnoliopsida</taxon>
        <taxon>eudicotyledons</taxon>
        <taxon>Gunneridae</taxon>
        <taxon>Pentapetalae</taxon>
        <taxon>rosids</taxon>
        <taxon>fabids</taxon>
        <taxon>Rosales</taxon>
        <taxon>Rosaceae</taxon>
        <taxon>Rosoideae</taxon>
        <taxon>Rosoideae incertae sedis</taxon>
        <taxon>Rubus</taxon>
    </lineage>
</organism>
<evidence type="ECO:0000259" key="1">
    <source>
        <dbReference type="Pfam" id="PF13966"/>
    </source>
</evidence>
<accession>A0AAW1X222</accession>
<feature type="domain" description="Reverse transcriptase zinc-binding" evidence="1">
    <location>
        <begin position="126"/>
        <end position="214"/>
    </location>
</feature>
<name>A0AAW1X222_RUBAR</name>
<dbReference type="AlphaFoldDB" id="A0AAW1X222"/>
<evidence type="ECO:0000313" key="2">
    <source>
        <dbReference type="EMBL" id="KAK9929717.1"/>
    </source>
</evidence>
<protein>
    <recommendedName>
        <fullName evidence="1">Reverse transcriptase zinc-binding domain-containing protein</fullName>
    </recommendedName>
</protein>
<proteinExistence type="predicted"/>
<dbReference type="EMBL" id="JBEDUW010000005">
    <property type="protein sequence ID" value="KAK9929717.1"/>
    <property type="molecule type" value="Genomic_DNA"/>
</dbReference>
<keyword evidence="3" id="KW-1185">Reference proteome</keyword>
<evidence type="ECO:0000313" key="3">
    <source>
        <dbReference type="Proteomes" id="UP001457282"/>
    </source>
</evidence>
<dbReference type="Proteomes" id="UP001457282">
    <property type="component" value="Unassembled WGS sequence"/>
</dbReference>
<comment type="caution">
    <text evidence="2">The sequence shown here is derived from an EMBL/GenBank/DDBJ whole genome shotgun (WGS) entry which is preliminary data.</text>
</comment>
<gene>
    <name evidence="2" type="ORF">M0R45_026804</name>
</gene>